<dbReference type="RefSeq" id="WP_087069831.1">
    <property type="nucleotide sequence ID" value="NZ_CAUPFC010000011.1"/>
</dbReference>
<dbReference type="Proteomes" id="UP001284901">
    <property type="component" value="Unassembled WGS sequence"/>
</dbReference>
<dbReference type="InterPro" id="IPR041033">
    <property type="entry name" value="SpaA_PFL_dom_1"/>
</dbReference>
<feature type="compositionally biased region" description="Polar residues" evidence="1">
    <location>
        <begin position="324"/>
        <end position="339"/>
    </location>
</feature>
<evidence type="ECO:0000256" key="1">
    <source>
        <dbReference type="SAM" id="MobiDB-lite"/>
    </source>
</evidence>
<dbReference type="GeneID" id="92813687"/>
<organism evidence="5 8">
    <name type="scientific">Actinotignum timonense</name>
    <dbReference type="NCBI Taxonomy" id="1870995"/>
    <lineage>
        <taxon>Bacteria</taxon>
        <taxon>Bacillati</taxon>
        <taxon>Actinomycetota</taxon>
        <taxon>Actinomycetes</taxon>
        <taxon>Actinomycetales</taxon>
        <taxon>Actinomycetaceae</taxon>
        <taxon>Actinotignum</taxon>
    </lineage>
</organism>
<feature type="chain" id="PRO_5043846952" evidence="3">
    <location>
        <begin position="33"/>
        <end position="484"/>
    </location>
</feature>
<dbReference type="EMBL" id="JAWNFY010000011">
    <property type="protein sequence ID" value="MDY5146335.1"/>
    <property type="molecule type" value="Genomic_DNA"/>
</dbReference>
<comment type="caution">
    <text evidence="5">The sequence shown here is derived from an EMBL/GenBank/DDBJ whole genome shotgun (WGS) entry which is preliminary data.</text>
</comment>
<evidence type="ECO:0000313" key="5">
    <source>
        <dbReference type="EMBL" id="MDY5140682.1"/>
    </source>
</evidence>
<reference evidence="5 7" key="1">
    <citation type="submission" date="2023-10" db="EMBL/GenBank/DDBJ databases">
        <title>Whole Genome based description of the genera Actinobaculum and Actinotignum reveals a complex phylogenetic relationship within the species included in the genus Actinotignum.</title>
        <authorList>
            <person name="Jensen C.S."/>
            <person name="Dargis R."/>
            <person name="Kemp M."/>
            <person name="Christensen J.J."/>
        </authorList>
    </citation>
    <scope>NUCLEOTIDE SEQUENCE</scope>
    <source>
        <strain evidence="6 7">SLA_B089</strain>
        <strain evidence="5">SLA_B245</strain>
    </source>
</reference>
<proteinExistence type="predicted"/>
<evidence type="ECO:0000313" key="8">
    <source>
        <dbReference type="Proteomes" id="UP001288320"/>
    </source>
</evidence>
<dbReference type="InterPro" id="IPR013783">
    <property type="entry name" value="Ig-like_fold"/>
</dbReference>
<feature type="signal peptide" evidence="3">
    <location>
        <begin position="1"/>
        <end position="32"/>
    </location>
</feature>
<dbReference type="Proteomes" id="UP001288320">
    <property type="component" value="Unassembled WGS sequence"/>
</dbReference>
<dbReference type="NCBIfam" id="NF033902">
    <property type="entry name" value="iso_D2_wall_anc"/>
    <property type="match status" value="1"/>
</dbReference>
<evidence type="ECO:0000256" key="3">
    <source>
        <dbReference type="SAM" id="SignalP"/>
    </source>
</evidence>
<dbReference type="InterPro" id="IPR026466">
    <property type="entry name" value="Fim_isopep_form_D2_dom"/>
</dbReference>
<keyword evidence="7" id="KW-1185">Reference proteome</keyword>
<keyword evidence="2" id="KW-1133">Transmembrane helix</keyword>
<sequence length="484" mass="50732">MSIKTMARGLAGVVALGLAALGLGSTVPGAQADNLIDPNSTYTLTVHAQKGPASAEAATGQEITTPGEVIPGAKFKLEKSTINVTTKDGFEKARKGEFGEADTAFTQSTEQTVNDQGTITYSDLKPGYYRLTQTYAPVGYSPAKVSYIMVPLTDPQTGKYMDNIHVYPKSTDAGSVTKKDITPETGLVTKGSKMTFQIDTKIRKLAEGKKYDSFVVTDTPVAGLEVNGAKGAVKSVVIVESEAAAAGEATTTLEQADYTVSDGSTVDPAVEKKVITLTQTGLEKVTANQGKFLRVILEATVADNVTDKVSNSADVTNKADDESTSTTVSTPGGENTPSTVMGKIKINKYETGKTDPLEGGKFELYVCGENGKVLEQKLTIDGKSEFDAATAIGPIRALTGPNLCVKEVKAPEGYELNPDAASVKFDAAAITAAKDKTVEVTIYNHKTSDFASKLPLTGGAGIAAFVLVGSLLLAAAYRHSRKVA</sequence>
<dbReference type="EMBL" id="JAWNFV010000009">
    <property type="protein sequence ID" value="MDY5140682.1"/>
    <property type="molecule type" value="Genomic_DNA"/>
</dbReference>
<dbReference type="GO" id="GO:0005975">
    <property type="term" value="P:carbohydrate metabolic process"/>
    <property type="evidence" value="ECO:0007669"/>
    <property type="project" value="UniProtKB-ARBA"/>
</dbReference>
<dbReference type="AlphaFoldDB" id="A0AAW9HMK8"/>
<evidence type="ECO:0000259" key="4">
    <source>
        <dbReference type="Pfam" id="PF17802"/>
    </source>
</evidence>
<feature type="region of interest" description="Disordered" evidence="1">
    <location>
        <begin position="311"/>
        <end position="339"/>
    </location>
</feature>
<accession>A0AAW9HMK8</accession>
<feature type="transmembrane region" description="Helical" evidence="2">
    <location>
        <begin position="454"/>
        <end position="477"/>
    </location>
</feature>
<keyword evidence="2" id="KW-0472">Membrane</keyword>
<dbReference type="Gene3D" id="2.60.40.740">
    <property type="match status" value="1"/>
</dbReference>
<name>A0AAW9HMK8_9ACTO</name>
<dbReference type="Gene3D" id="2.60.40.10">
    <property type="entry name" value="Immunoglobulins"/>
    <property type="match status" value="2"/>
</dbReference>
<keyword evidence="2" id="KW-0812">Transmembrane</keyword>
<dbReference type="Pfam" id="PF17802">
    <property type="entry name" value="SpaA"/>
    <property type="match status" value="2"/>
</dbReference>
<evidence type="ECO:0000256" key="2">
    <source>
        <dbReference type="SAM" id="Phobius"/>
    </source>
</evidence>
<feature type="domain" description="SpaA-like prealbumin fold" evidence="4">
    <location>
        <begin position="342"/>
        <end position="431"/>
    </location>
</feature>
<gene>
    <name evidence="5" type="ORF">R6G74_05065</name>
    <name evidence="6" type="ORF">R6P33_04770</name>
</gene>
<dbReference type="InterPro" id="IPR048052">
    <property type="entry name" value="FM1-like"/>
</dbReference>
<feature type="domain" description="SpaA-like prealbumin fold" evidence="4">
    <location>
        <begin position="67"/>
        <end position="145"/>
    </location>
</feature>
<evidence type="ECO:0000313" key="7">
    <source>
        <dbReference type="Proteomes" id="UP001284901"/>
    </source>
</evidence>
<protein>
    <submittedName>
        <fullName evidence="5">SpaH/EbpB family LPXTG-anchored major pilin</fullName>
    </submittedName>
</protein>
<dbReference type="NCBIfam" id="TIGR04226">
    <property type="entry name" value="RrgB_K2N_iso_D2"/>
    <property type="match status" value="1"/>
</dbReference>
<keyword evidence="3" id="KW-0732">Signal</keyword>
<evidence type="ECO:0000313" key="6">
    <source>
        <dbReference type="EMBL" id="MDY5146335.1"/>
    </source>
</evidence>